<proteinExistence type="predicted"/>
<dbReference type="AlphaFoldDB" id="A0A552WMQ8"/>
<gene>
    <name evidence="1" type="ORF">FJ693_15415</name>
</gene>
<evidence type="ECO:0000313" key="1">
    <source>
        <dbReference type="EMBL" id="TRW43984.1"/>
    </source>
</evidence>
<dbReference type="RefSeq" id="WP_143419358.1">
    <property type="nucleotide sequence ID" value="NZ_VJXR01000058.1"/>
</dbReference>
<comment type="caution">
    <text evidence="1">The sequence shown here is derived from an EMBL/GenBank/DDBJ whole genome shotgun (WGS) entry which is preliminary data.</text>
</comment>
<dbReference type="EMBL" id="VJXR01000058">
    <property type="protein sequence ID" value="TRW43984.1"/>
    <property type="molecule type" value="Genomic_DNA"/>
</dbReference>
<keyword evidence="2" id="KW-1185">Reference proteome</keyword>
<sequence length="152" mass="16946">MNLTSEVRHPGGYAHWQGTTYEATGARGLVRLIASQEDSPGPQWHRGLDRRGHTEYTLIVPLADVDWWIHVSVDATWEGLDFQLMRLESDGLVSGYLDDRGLTSAHDVTAEQQGGWLKRVDRGEVHLGVPLECLANLRETVTDSKASALQDR</sequence>
<accession>A0A552WMQ8</accession>
<evidence type="ECO:0000313" key="2">
    <source>
        <dbReference type="Proteomes" id="UP000318693"/>
    </source>
</evidence>
<name>A0A552WMQ8_9MICO</name>
<protein>
    <submittedName>
        <fullName evidence="1">Uncharacterized protein</fullName>
    </submittedName>
</protein>
<reference evidence="1 2" key="1">
    <citation type="submission" date="2019-07" db="EMBL/GenBank/DDBJ databases">
        <title>Georgenia wutianyii sp. nov. and Georgenia *** sp. nov. isolated from plateau pika (Ochotona curzoniae) in the Qinghai-Tibet plateau of China.</title>
        <authorList>
            <person name="Tian Z."/>
        </authorList>
    </citation>
    <scope>NUCLEOTIDE SEQUENCE [LARGE SCALE GENOMIC DNA]</scope>
    <source>
        <strain evidence="1 2">Z446</strain>
    </source>
</reference>
<organism evidence="1 2">
    <name type="scientific">Georgenia yuyongxinii</name>
    <dbReference type="NCBI Taxonomy" id="2589797"/>
    <lineage>
        <taxon>Bacteria</taxon>
        <taxon>Bacillati</taxon>
        <taxon>Actinomycetota</taxon>
        <taxon>Actinomycetes</taxon>
        <taxon>Micrococcales</taxon>
        <taxon>Bogoriellaceae</taxon>
        <taxon>Georgenia</taxon>
    </lineage>
</organism>
<dbReference type="Proteomes" id="UP000318693">
    <property type="component" value="Unassembled WGS sequence"/>
</dbReference>